<evidence type="ECO:0000313" key="5">
    <source>
        <dbReference type="Proteomes" id="UP000001060"/>
    </source>
</evidence>
<dbReference type="AlphaFoldDB" id="D3HR07"/>
<sequence length="281" mass="31878">MLRCVFFLLIISLMNCSCSRQPLKQVNGYVEGRYTYIATSVSGRLIRLNVTRGTPVKRGQLLFNLEVEPELKEEQIAHARVKQAQNARDAIIAKLAYAKVTYERNKKLIEIKAIQQSLLDQEKSKYDVLLAQLAQAEDDLSALSLNLKQAQWRLQQNNSVAPIDGMVFDIYYRIGEYTHANQAVLSLLAPEDVKAIFYVNGLDVSALQLGQQISVFNAGHKESYKAQIDYISPSVEFTPPVIYSDQTHEKLTYRIEAKFRTQDAFHVHPGQPVTINYASHE</sequence>
<evidence type="ECO:0000313" key="4">
    <source>
        <dbReference type="EMBL" id="CBJ11329.1"/>
    </source>
</evidence>
<organism evidence="4 5">
    <name type="scientific">Legionella longbeachae serogroup 1 (strain NSW150)</name>
    <dbReference type="NCBI Taxonomy" id="661367"/>
    <lineage>
        <taxon>Bacteria</taxon>
        <taxon>Pseudomonadati</taxon>
        <taxon>Pseudomonadota</taxon>
        <taxon>Gammaproteobacteria</taxon>
        <taxon>Legionellales</taxon>
        <taxon>Legionellaceae</taxon>
        <taxon>Legionella</taxon>
    </lineage>
</organism>
<dbReference type="NCBIfam" id="TIGR01730">
    <property type="entry name" value="RND_mfp"/>
    <property type="match status" value="1"/>
</dbReference>
<name>D3HR07_LEGLN</name>
<comment type="similarity">
    <text evidence="1">Belongs to the membrane fusion protein (MFP) (TC 8.A.1) family.</text>
</comment>
<proteinExistence type="inferred from homology"/>
<dbReference type="SUPFAM" id="SSF111369">
    <property type="entry name" value="HlyD-like secretion proteins"/>
    <property type="match status" value="1"/>
</dbReference>
<feature type="domain" description="Multidrug resistance protein MdtA-like barrel-sandwich hybrid" evidence="3">
    <location>
        <begin position="37"/>
        <end position="184"/>
    </location>
</feature>
<evidence type="ECO:0000259" key="3">
    <source>
        <dbReference type="Pfam" id="PF25917"/>
    </source>
</evidence>
<dbReference type="InterPro" id="IPR058625">
    <property type="entry name" value="MdtA-like_BSH"/>
</dbReference>
<protein>
    <submittedName>
        <fullName evidence="4">Putative HlyD family secretion protein</fullName>
    </submittedName>
</protein>
<dbReference type="OrthoDB" id="8558741at2"/>
<accession>D3HR07</accession>
<dbReference type="HOGENOM" id="CLU_018816_6_5_6"/>
<dbReference type="InterPro" id="IPR006143">
    <property type="entry name" value="RND_pump_MFP"/>
</dbReference>
<dbReference type="eggNOG" id="COG0845">
    <property type="taxonomic scope" value="Bacteria"/>
</dbReference>
<dbReference type="STRING" id="661367.LLO_0979"/>
<reference evidence="4 5" key="1">
    <citation type="journal article" date="2010" name="PLoS Genet.">
        <title>Analysis of the Legionella longbeachae genome and transcriptome uncovers unique strategies to cause Legionnaires' disease.</title>
        <authorList>
            <person name="Cazalet C."/>
            <person name="Gomez-Valero L."/>
            <person name="Rusniok C."/>
            <person name="Lomma M."/>
            <person name="Dervins-Ravault D."/>
            <person name="Newton H."/>
            <person name="Sansom F."/>
            <person name="Jarraud S."/>
            <person name="Zidane N."/>
            <person name="Ma L."/>
            <person name="Bouchier C."/>
            <person name="Etienne J."/>
            <person name="Hartland E."/>
            <person name="Buchrieser C."/>
        </authorList>
    </citation>
    <scope>NUCLEOTIDE SEQUENCE [LARGE SCALE GENOMIC DNA]</scope>
    <source>
        <strain evidence="4 5">NSW150</strain>
    </source>
</reference>
<dbReference type="PANTHER" id="PTHR30469">
    <property type="entry name" value="MULTIDRUG RESISTANCE PROTEIN MDTA"/>
    <property type="match status" value="1"/>
</dbReference>
<dbReference type="EMBL" id="FN650140">
    <property type="protein sequence ID" value="CBJ11329.1"/>
    <property type="molecule type" value="Genomic_DNA"/>
</dbReference>
<dbReference type="GO" id="GO:1990281">
    <property type="term" value="C:efflux pump complex"/>
    <property type="evidence" value="ECO:0007669"/>
    <property type="project" value="TreeGrafter"/>
</dbReference>
<gene>
    <name evidence="4" type="ordered locus">LLO_0979</name>
</gene>
<keyword evidence="5" id="KW-1185">Reference proteome</keyword>
<dbReference type="PANTHER" id="PTHR30469:SF15">
    <property type="entry name" value="HLYD FAMILY OF SECRETION PROTEINS"/>
    <property type="match status" value="1"/>
</dbReference>
<dbReference type="GO" id="GO:0015562">
    <property type="term" value="F:efflux transmembrane transporter activity"/>
    <property type="evidence" value="ECO:0007669"/>
    <property type="project" value="TreeGrafter"/>
</dbReference>
<dbReference type="Gene3D" id="2.40.30.170">
    <property type="match status" value="1"/>
</dbReference>
<dbReference type="RefSeq" id="WP_012978947.1">
    <property type="nucleotide sequence ID" value="NC_013861.1"/>
</dbReference>
<evidence type="ECO:0000256" key="1">
    <source>
        <dbReference type="ARBA" id="ARBA00009477"/>
    </source>
</evidence>
<dbReference type="Gene3D" id="1.10.287.470">
    <property type="entry name" value="Helix hairpin bin"/>
    <property type="match status" value="1"/>
</dbReference>
<dbReference type="KEGG" id="llo:LLO_0979"/>
<feature type="coiled-coil region" evidence="2">
    <location>
        <begin position="119"/>
        <end position="153"/>
    </location>
</feature>
<keyword evidence="2" id="KW-0175">Coiled coil</keyword>
<dbReference type="Gene3D" id="2.40.50.100">
    <property type="match status" value="1"/>
</dbReference>
<dbReference type="GeneID" id="40925213"/>
<evidence type="ECO:0000256" key="2">
    <source>
        <dbReference type="SAM" id="Coils"/>
    </source>
</evidence>
<dbReference type="Pfam" id="PF25917">
    <property type="entry name" value="BSH_RND"/>
    <property type="match status" value="1"/>
</dbReference>
<dbReference type="Proteomes" id="UP000001060">
    <property type="component" value="Chromosome"/>
</dbReference>